<dbReference type="Pfam" id="PF01425">
    <property type="entry name" value="Amidase"/>
    <property type="match status" value="2"/>
</dbReference>
<evidence type="ECO:0000259" key="1">
    <source>
        <dbReference type="Pfam" id="PF01425"/>
    </source>
</evidence>
<name>A0ABW0TWP6_9BACL</name>
<accession>A0ABW0TWP6</accession>
<dbReference type="Gene3D" id="3.90.1300.10">
    <property type="entry name" value="Amidase signature (AS) domain"/>
    <property type="match status" value="1"/>
</dbReference>
<feature type="domain" description="Amidase" evidence="1">
    <location>
        <begin position="380"/>
        <end position="454"/>
    </location>
</feature>
<dbReference type="InterPro" id="IPR052739">
    <property type="entry name" value="FAAH2"/>
</dbReference>
<comment type="caution">
    <text evidence="2">The sequence shown here is derived from an EMBL/GenBank/DDBJ whole genome shotgun (WGS) entry which is preliminary data.</text>
</comment>
<proteinExistence type="predicted"/>
<keyword evidence="3" id="KW-1185">Reference proteome</keyword>
<dbReference type="InterPro" id="IPR023631">
    <property type="entry name" value="Amidase_dom"/>
</dbReference>
<sequence>MENIDLVLGADAMKIREMIQNREISVSNATSIFINRMKEKNPSVNFLVEERFAAAMDQAAEADIALSTGTAKGALFGVPMSMKESFDVAGMQTTGGLLGRKGIVQKNDAEVVKKLKAEGAIIIGKTNTPELCFCQETDNKLYGRTNNPWNLDRTAGGSSGGEGAAIAIGGAAVGLGSDIGGSIRFPSHFNGVVGFKSGKGQVSQVGSFPFVEDVWQQRMLGIGPIAKTVRDAKLVYSIIADHSIEEQDLTGFSINVFRTTELPLSVESVKLLNDVYLSVKDTFSTEREPLPYFEESALLWQEIMSIDGGESTRKIAFGNGKGNPLTAYFRERTSGSAEIHRYLSWALIGASLFKPSAKRIDELSNRLDEGDNFLEKYLENRLIVMPVYHTAAPEHGIVYKEIFSIKKTFLKYMPFASYANTWGLPALTVPIGKDEEGMPIGLQIISKNGNEDAIFSLGSFLEKQFGGYSRVK</sequence>
<dbReference type="EMBL" id="JBHSNP010000011">
    <property type="protein sequence ID" value="MFC5603417.1"/>
    <property type="molecule type" value="Genomic_DNA"/>
</dbReference>
<dbReference type="Proteomes" id="UP001596071">
    <property type="component" value="Unassembled WGS sequence"/>
</dbReference>
<dbReference type="InterPro" id="IPR020556">
    <property type="entry name" value="Amidase_CS"/>
</dbReference>
<dbReference type="InterPro" id="IPR036928">
    <property type="entry name" value="AS_sf"/>
</dbReference>
<reference evidence="3" key="1">
    <citation type="journal article" date="2019" name="Int. J. Syst. Evol. Microbiol.">
        <title>The Global Catalogue of Microorganisms (GCM) 10K type strain sequencing project: providing services to taxonomists for standard genome sequencing and annotation.</title>
        <authorList>
            <consortium name="The Broad Institute Genomics Platform"/>
            <consortium name="The Broad Institute Genome Sequencing Center for Infectious Disease"/>
            <person name="Wu L."/>
            <person name="Ma J."/>
        </authorList>
    </citation>
    <scope>NUCLEOTIDE SEQUENCE [LARGE SCALE GENOMIC DNA]</scope>
    <source>
        <strain evidence="3">KACC 11299</strain>
    </source>
</reference>
<dbReference type="PROSITE" id="PS00571">
    <property type="entry name" value="AMIDASES"/>
    <property type="match status" value="1"/>
</dbReference>
<dbReference type="PANTHER" id="PTHR43372">
    <property type="entry name" value="FATTY-ACID AMIDE HYDROLASE"/>
    <property type="match status" value="1"/>
</dbReference>
<protein>
    <submittedName>
        <fullName evidence="2">Amidase</fullName>
    </submittedName>
</protein>
<dbReference type="PANTHER" id="PTHR43372:SF4">
    <property type="entry name" value="FATTY-ACID AMIDE HYDROLASE 2"/>
    <property type="match status" value="1"/>
</dbReference>
<dbReference type="SUPFAM" id="SSF75304">
    <property type="entry name" value="Amidase signature (AS) enzymes"/>
    <property type="match status" value="1"/>
</dbReference>
<evidence type="ECO:0000313" key="2">
    <source>
        <dbReference type="EMBL" id="MFC5603417.1"/>
    </source>
</evidence>
<feature type="domain" description="Amidase" evidence="1">
    <location>
        <begin position="30"/>
        <end position="248"/>
    </location>
</feature>
<dbReference type="RefSeq" id="WP_381443846.1">
    <property type="nucleotide sequence ID" value="NZ_JBHSNP010000011.1"/>
</dbReference>
<gene>
    <name evidence="2" type="ORF">ACFPTP_09280</name>
</gene>
<organism evidence="2 3">
    <name type="scientific">Sporosarcina koreensis</name>
    <dbReference type="NCBI Taxonomy" id="334735"/>
    <lineage>
        <taxon>Bacteria</taxon>
        <taxon>Bacillati</taxon>
        <taxon>Bacillota</taxon>
        <taxon>Bacilli</taxon>
        <taxon>Bacillales</taxon>
        <taxon>Caryophanaceae</taxon>
        <taxon>Sporosarcina</taxon>
    </lineage>
</organism>
<evidence type="ECO:0000313" key="3">
    <source>
        <dbReference type="Proteomes" id="UP001596071"/>
    </source>
</evidence>